<dbReference type="InterPro" id="IPR013324">
    <property type="entry name" value="RNA_pol_sigma_r3/r4-like"/>
</dbReference>
<evidence type="ECO:0000256" key="1">
    <source>
        <dbReference type="ARBA" id="ARBA00010641"/>
    </source>
</evidence>
<keyword evidence="2" id="KW-0805">Transcription regulation</keyword>
<dbReference type="SUPFAM" id="SSF88946">
    <property type="entry name" value="Sigma2 domain of RNA polymerase sigma factors"/>
    <property type="match status" value="1"/>
</dbReference>
<dbReference type="RefSeq" id="WP_257575022.1">
    <property type="nucleotide sequence ID" value="NZ_FNNO01000016.1"/>
</dbReference>
<comment type="caution">
    <text evidence="7">The sequence shown here is derived from an EMBL/GenBank/DDBJ whole genome shotgun (WGS) entry which is preliminary data.</text>
</comment>
<dbReference type="InterPro" id="IPR013325">
    <property type="entry name" value="RNA_pol_sigma_r2"/>
</dbReference>
<keyword evidence="3" id="KW-0731">Sigma factor</keyword>
<dbReference type="GO" id="GO:0016987">
    <property type="term" value="F:sigma factor activity"/>
    <property type="evidence" value="ECO:0007669"/>
    <property type="project" value="UniProtKB-KW"/>
</dbReference>
<dbReference type="SUPFAM" id="SSF88659">
    <property type="entry name" value="Sigma3 and sigma4 domains of RNA polymerase sigma factors"/>
    <property type="match status" value="1"/>
</dbReference>
<reference evidence="7 8" key="1">
    <citation type="submission" date="2016-10" db="EMBL/GenBank/DDBJ databases">
        <authorList>
            <person name="Varghese N."/>
            <person name="Submissions S."/>
        </authorList>
    </citation>
    <scope>NUCLEOTIDE SEQUENCE [LARGE SCALE GENOMIC DNA]</scope>
    <source>
        <strain evidence="7 8">DSM 25353</strain>
    </source>
</reference>
<evidence type="ECO:0000313" key="7">
    <source>
        <dbReference type="EMBL" id="SDX45956.1"/>
    </source>
</evidence>
<dbReference type="PANTHER" id="PTHR43133">
    <property type="entry name" value="RNA POLYMERASE ECF-TYPE SIGMA FACTO"/>
    <property type="match status" value="1"/>
</dbReference>
<feature type="domain" description="RNA polymerase sigma-70 region 2" evidence="5">
    <location>
        <begin position="28"/>
        <end position="95"/>
    </location>
</feature>
<dbReference type="CDD" id="cd06171">
    <property type="entry name" value="Sigma70_r4"/>
    <property type="match status" value="1"/>
</dbReference>
<gene>
    <name evidence="7" type="ORF">SAMN05444410_11679</name>
</gene>
<dbReference type="AlphaFoldDB" id="A0A8X8II90"/>
<dbReference type="InterPro" id="IPR039425">
    <property type="entry name" value="RNA_pol_sigma-70-like"/>
</dbReference>
<comment type="similarity">
    <text evidence="1">Belongs to the sigma-70 factor family. ECF subfamily.</text>
</comment>
<dbReference type="Proteomes" id="UP000198711">
    <property type="component" value="Unassembled WGS sequence"/>
</dbReference>
<name>A0A8X8II90_9BACT</name>
<dbReference type="InterPro" id="IPR014327">
    <property type="entry name" value="RNA_pol_sigma70_bacteroid"/>
</dbReference>
<dbReference type="PANTHER" id="PTHR43133:SF46">
    <property type="entry name" value="RNA POLYMERASE SIGMA-70 FACTOR ECF SUBFAMILY"/>
    <property type="match status" value="1"/>
</dbReference>
<keyword evidence="4" id="KW-0804">Transcription</keyword>
<dbReference type="GO" id="GO:0003677">
    <property type="term" value="F:DNA binding"/>
    <property type="evidence" value="ECO:0007669"/>
    <property type="project" value="InterPro"/>
</dbReference>
<dbReference type="Gene3D" id="1.10.1740.10">
    <property type="match status" value="1"/>
</dbReference>
<keyword evidence="8" id="KW-1185">Reference proteome</keyword>
<evidence type="ECO:0000256" key="2">
    <source>
        <dbReference type="ARBA" id="ARBA00023015"/>
    </source>
</evidence>
<dbReference type="InterPro" id="IPR013249">
    <property type="entry name" value="RNA_pol_sigma70_r4_t2"/>
</dbReference>
<dbReference type="Gene3D" id="1.10.10.10">
    <property type="entry name" value="Winged helix-like DNA-binding domain superfamily/Winged helix DNA-binding domain"/>
    <property type="match status" value="1"/>
</dbReference>
<dbReference type="NCBIfam" id="TIGR02985">
    <property type="entry name" value="Sig70_bacteroi1"/>
    <property type="match status" value="1"/>
</dbReference>
<proteinExistence type="inferred from homology"/>
<feature type="domain" description="RNA polymerase sigma factor 70 region 4 type 2" evidence="6">
    <location>
        <begin position="125"/>
        <end position="177"/>
    </location>
</feature>
<evidence type="ECO:0000256" key="3">
    <source>
        <dbReference type="ARBA" id="ARBA00023082"/>
    </source>
</evidence>
<evidence type="ECO:0000259" key="5">
    <source>
        <dbReference type="Pfam" id="PF04542"/>
    </source>
</evidence>
<dbReference type="InterPro" id="IPR007627">
    <property type="entry name" value="RNA_pol_sigma70_r2"/>
</dbReference>
<dbReference type="Pfam" id="PF08281">
    <property type="entry name" value="Sigma70_r4_2"/>
    <property type="match status" value="1"/>
</dbReference>
<protein>
    <submittedName>
        <fullName evidence="7">RNA polymerase sigma-70 factor, ECF subfamily</fullName>
    </submittedName>
</protein>
<evidence type="ECO:0000259" key="6">
    <source>
        <dbReference type="Pfam" id="PF08281"/>
    </source>
</evidence>
<organism evidence="7 8">
    <name type="scientific">Hydrobacter penzbergensis</name>
    <dbReference type="NCBI Taxonomy" id="1235997"/>
    <lineage>
        <taxon>Bacteria</taxon>
        <taxon>Pseudomonadati</taxon>
        <taxon>Bacteroidota</taxon>
        <taxon>Chitinophagia</taxon>
        <taxon>Chitinophagales</taxon>
        <taxon>Chitinophagaceae</taxon>
        <taxon>Hydrobacter</taxon>
    </lineage>
</organism>
<dbReference type="EMBL" id="FNNO01000016">
    <property type="protein sequence ID" value="SDX45956.1"/>
    <property type="molecule type" value="Genomic_DNA"/>
</dbReference>
<dbReference type="NCBIfam" id="TIGR02937">
    <property type="entry name" value="sigma70-ECF"/>
    <property type="match status" value="1"/>
</dbReference>
<dbReference type="GO" id="GO:0006352">
    <property type="term" value="P:DNA-templated transcription initiation"/>
    <property type="evidence" value="ECO:0007669"/>
    <property type="project" value="InterPro"/>
</dbReference>
<sequence>MHEDGYIYEEAKLLSLLAGGSEYAFQVLYDRYRAHIYQTAIRYLKSPLLAQEVVQDVFLKLWFKRATINEEKGIEAWLFTVAKNNIINRLKKIAREWKALAGFKLVAATVTDNTADKMQDAFYNELLQQAIRELPEQQQKVFQLARFEQLTYIQIGEQMGLSPLTVKTHMSRALAHIRRFFEEHGEIFFSILVLLSFR</sequence>
<dbReference type="Pfam" id="PF04542">
    <property type="entry name" value="Sigma70_r2"/>
    <property type="match status" value="1"/>
</dbReference>
<accession>A0A8X8II90</accession>
<dbReference type="InterPro" id="IPR036388">
    <property type="entry name" value="WH-like_DNA-bd_sf"/>
</dbReference>
<evidence type="ECO:0000313" key="8">
    <source>
        <dbReference type="Proteomes" id="UP000198711"/>
    </source>
</evidence>
<dbReference type="InterPro" id="IPR014284">
    <property type="entry name" value="RNA_pol_sigma-70_dom"/>
</dbReference>
<evidence type="ECO:0000256" key="4">
    <source>
        <dbReference type="ARBA" id="ARBA00023163"/>
    </source>
</evidence>